<dbReference type="OrthoDB" id="2797467at2759"/>
<proteinExistence type="predicted"/>
<sequence>MNRVNASTGYSPFQLCFGQSPHTILPLLPEFVISMSAELDARSLIQQLKSYVHNAQDNLLAAKVQQAANTNAYRGPEPKFLVNDQVLLATKHCRRDYMQRGNECVAK</sequence>
<dbReference type="AlphaFoldDB" id="A0A8E2AFY5"/>
<reference evidence="1 2" key="1">
    <citation type="submission" date="2016-07" db="EMBL/GenBank/DDBJ databases">
        <title>Draft genome of the white-rot fungus Obba rivulosa 3A-2.</title>
        <authorList>
            <consortium name="DOE Joint Genome Institute"/>
            <person name="Miettinen O."/>
            <person name="Riley R."/>
            <person name="Acob R."/>
            <person name="Barry K."/>
            <person name="Cullen D."/>
            <person name="De Vries R."/>
            <person name="Hainaut M."/>
            <person name="Hatakka A."/>
            <person name="Henrissat B."/>
            <person name="Hilden K."/>
            <person name="Kuo R."/>
            <person name="Labutti K."/>
            <person name="Lipzen A."/>
            <person name="Makela M.R."/>
            <person name="Sandor L."/>
            <person name="Spatafora J.W."/>
            <person name="Grigoriev I.V."/>
            <person name="Hibbett D.S."/>
        </authorList>
    </citation>
    <scope>NUCLEOTIDE SEQUENCE [LARGE SCALE GENOMIC DNA]</scope>
    <source>
        <strain evidence="1 2">3A-2</strain>
    </source>
</reference>
<dbReference type="Proteomes" id="UP000250043">
    <property type="component" value="Unassembled WGS sequence"/>
</dbReference>
<evidence type="ECO:0000313" key="2">
    <source>
        <dbReference type="Proteomes" id="UP000250043"/>
    </source>
</evidence>
<name>A0A8E2AFY5_9APHY</name>
<keyword evidence="2" id="KW-1185">Reference proteome</keyword>
<organism evidence="1 2">
    <name type="scientific">Obba rivulosa</name>
    <dbReference type="NCBI Taxonomy" id="1052685"/>
    <lineage>
        <taxon>Eukaryota</taxon>
        <taxon>Fungi</taxon>
        <taxon>Dikarya</taxon>
        <taxon>Basidiomycota</taxon>
        <taxon>Agaricomycotina</taxon>
        <taxon>Agaricomycetes</taxon>
        <taxon>Polyporales</taxon>
        <taxon>Gelatoporiaceae</taxon>
        <taxon>Obba</taxon>
    </lineage>
</organism>
<protein>
    <submittedName>
        <fullName evidence="1">Uncharacterized protein</fullName>
    </submittedName>
</protein>
<accession>A0A8E2AFY5</accession>
<feature type="non-terminal residue" evidence="1">
    <location>
        <position position="107"/>
    </location>
</feature>
<dbReference type="EMBL" id="KV722825">
    <property type="protein sequence ID" value="OCH83766.1"/>
    <property type="molecule type" value="Genomic_DNA"/>
</dbReference>
<evidence type="ECO:0000313" key="1">
    <source>
        <dbReference type="EMBL" id="OCH83766.1"/>
    </source>
</evidence>
<gene>
    <name evidence="1" type="ORF">OBBRIDRAFT_712152</name>
</gene>